<organism evidence="2 3">
    <name type="scientific">Shiella aurantiaca</name>
    <dbReference type="NCBI Taxonomy" id="3058365"/>
    <lineage>
        <taxon>Bacteria</taxon>
        <taxon>Pseudomonadati</taxon>
        <taxon>Bacteroidota</taxon>
        <taxon>Cytophagia</taxon>
        <taxon>Cytophagales</taxon>
        <taxon>Shiellaceae</taxon>
        <taxon>Shiella</taxon>
    </lineage>
</organism>
<evidence type="ECO:0000313" key="3">
    <source>
        <dbReference type="Proteomes" id="UP001168552"/>
    </source>
</evidence>
<dbReference type="Gene3D" id="3.40.50.150">
    <property type="entry name" value="Vaccinia Virus protein VP39"/>
    <property type="match status" value="1"/>
</dbReference>
<accession>A0ABT8F6Y7</accession>
<dbReference type="SUPFAM" id="SSF53335">
    <property type="entry name" value="S-adenosyl-L-methionine-dependent methyltransferases"/>
    <property type="match status" value="1"/>
</dbReference>
<keyword evidence="3" id="KW-1185">Reference proteome</keyword>
<sequence>MEGIEQIVTSDGSHSLYVPALDETYHSRHGAVQESEHVFIRHGLRYLIQSPRAYRPLRILEIGFGTGLNALLTCKHQKEQAVHYLSLETFPLAWELVKNLNYVSEPSLAPFFQELHQAEWEKPVVVSPLFTLQKVQTSLLDFVPTPSSYDLVYFDAFAPSKQPELWTEAVMRKMYEALADGGVLVTYCAKGQLKRDLKACGFTVETLQGPPGKKEMVRAMKNS</sequence>
<gene>
    <name evidence="2" type="primary">mnmD</name>
    <name evidence="2" type="ORF">QWY31_12040</name>
</gene>
<dbReference type="Pfam" id="PF05430">
    <property type="entry name" value="Methyltransf_30"/>
    <property type="match status" value="1"/>
</dbReference>
<evidence type="ECO:0000259" key="1">
    <source>
        <dbReference type="Pfam" id="PF05430"/>
    </source>
</evidence>
<protein>
    <submittedName>
        <fullName evidence="2">tRNA (5-methylaminomethyl-2-thiouridine)(34)-methyltransferase MnmD</fullName>
    </submittedName>
</protein>
<dbReference type="PANTHER" id="PTHR39963">
    <property type="entry name" value="SLL0983 PROTEIN"/>
    <property type="match status" value="1"/>
</dbReference>
<dbReference type="InterPro" id="IPR008471">
    <property type="entry name" value="MnmC-like_methylTransf"/>
</dbReference>
<dbReference type="PANTHER" id="PTHR39963:SF1">
    <property type="entry name" value="MNMC-LIKE METHYLTRANSFERASE DOMAIN-CONTAINING PROTEIN"/>
    <property type="match status" value="1"/>
</dbReference>
<reference evidence="2" key="1">
    <citation type="submission" date="2023-06" db="EMBL/GenBank/DDBJ databases">
        <title>Cytophagales bacterium Strain LB-30, isolated from soil.</title>
        <authorList>
            <person name="Liu B."/>
        </authorList>
    </citation>
    <scope>NUCLEOTIDE SEQUENCE</scope>
    <source>
        <strain evidence="2">LB-30</strain>
    </source>
</reference>
<dbReference type="InterPro" id="IPR029063">
    <property type="entry name" value="SAM-dependent_MTases_sf"/>
</dbReference>
<name>A0ABT8F6Y7_9BACT</name>
<dbReference type="CDD" id="cd02440">
    <property type="entry name" value="AdoMet_MTases"/>
    <property type="match status" value="1"/>
</dbReference>
<evidence type="ECO:0000313" key="2">
    <source>
        <dbReference type="EMBL" id="MDN4166237.1"/>
    </source>
</evidence>
<feature type="domain" description="MnmC-like methyltransferase" evidence="1">
    <location>
        <begin position="146"/>
        <end position="222"/>
    </location>
</feature>
<dbReference type="NCBIfam" id="NF033855">
    <property type="entry name" value="tRNA_MNMC2"/>
    <property type="match status" value="1"/>
</dbReference>
<dbReference type="Proteomes" id="UP001168552">
    <property type="component" value="Unassembled WGS sequence"/>
</dbReference>
<dbReference type="EMBL" id="JAUHJS010000006">
    <property type="protein sequence ID" value="MDN4166237.1"/>
    <property type="molecule type" value="Genomic_DNA"/>
</dbReference>
<comment type="caution">
    <text evidence="2">The sequence shown here is derived from an EMBL/GenBank/DDBJ whole genome shotgun (WGS) entry which is preliminary data.</text>
</comment>
<dbReference type="RefSeq" id="WP_320004773.1">
    <property type="nucleotide sequence ID" value="NZ_JAUHJS010000006.1"/>
</dbReference>
<proteinExistence type="predicted"/>
<dbReference type="InterPro" id="IPR047785">
    <property type="entry name" value="tRNA_MNMC2"/>
</dbReference>